<keyword evidence="2" id="KW-1185">Reference proteome</keyword>
<gene>
    <name evidence="1" type="ORF">EHF33_15670</name>
</gene>
<evidence type="ECO:0000313" key="1">
    <source>
        <dbReference type="EMBL" id="AZI44324.1"/>
    </source>
</evidence>
<proteinExistence type="predicted"/>
<organism evidence="1 2">
    <name type="scientific">Deinococcus psychrotolerans</name>
    <dbReference type="NCBI Taxonomy" id="2489213"/>
    <lineage>
        <taxon>Bacteria</taxon>
        <taxon>Thermotogati</taxon>
        <taxon>Deinococcota</taxon>
        <taxon>Deinococci</taxon>
        <taxon>Deinococcales</taxon>
        <taxon>Deinococcaceae</taxon>
        <taxon>Deinococcus</taxon>
    </lineage>
</organism>
<dbReference type="EMBL" id="CP034184">
    <property type="protein sequence ID" value="AZI44324.1"/>
    <property type="molecule type" value="Genomic_DNA"/>
</dbReference>
<dbReference type="Proteomes" id="UP000276417">
    <property type="component" value="Chromosome 2"/>
</dbReference>
<name>A0A3G8YNX9_9DEIO</name>
<sequence>MRICRVLAPLISLDASRGLLCDPDAGVRSSALIRSLPTLITDSKAGEIQWALLDTHNSVRLQVQYTLRQAGHDVRQIYLDIVDLRLSPRE</sequence>
<dbReference type="KEGG" id="dph:EHF33_15670"/>
<evidence type="ECO:0000313" key="2">
    <source>
        <dbReference type="Proteomes" id="UP000276417"/>
    </source>
</evidence>
<dbReference type="OrthoDB" id="9776303at2"/>
<protein>
    <submittedName>
        <fullName evidence="1">Uncharacterized protein</fullName>
    </submittedName>
</protein>
<accession>A0A3G8YNX9</accession>
<reference evidence="1 2" key="1">
    <citation type="submission" date="2018-11" db="EMBL/GenBank/DDBJ databases">
        <title>Deinococcus shelandsis sp. nov., isolated from South Shetland Islands soil of Antarctica.</title>
        <authorList>
            <person name="Tian J."/>
        </authorList>
    </citation>
    <scope>NUCLEOTIDE SEQUENCE [LARGE SCALE GENOMIC DNA]</scope>
    <source>
        <strain evidence="1 2">S14-83T</strain>
    </source>
</reference>
<dbReference type="AlphaFoldDB" id="A0A3G8YNX9"/>